<dbReference type="RefSeq" id="WP_354635213.1">
    <property type="nucleotide sequence ID" value="NZ_CP159837.1"/>
</dbReference>
<name>A0AAU8JB83_9CYAN</name>
<accession>A0AAU8JB83</accession>
<sequence length="321" mass="36948">MTKQLQLKLPPLGPNLVGATGGSGTRVVTRILRAGGMYVGTNLNRAEDAMYFQSYLDDWINPFISRTCFSDSREIEREMIHNLEAPLSKYLEDFQAEEPQPWGWKNGRSMYLFPFFHHLFPRMKFLHIIRDGRDMAYSKNQNQLRKHGSLFLSSTEQEQWSSPVQSIALWSRINFLVAEYGEKNLPGQYLRIRFEDLCTAPVATIFQIFEFFGLQGNAEAITKDEVSPPDSIGRWRNEDMPTLELLHQVGGTALRKFGYGITAEFQQQDNRENKLSFYLPSNSVPELLEFPERLQNIHSQLKKSRDWLALIRTNLNSSSGG</sequence>
<dbReference type="SUPFAM" id="SSF52540">
    <property type="entry name" value="P-loop containing nucleoside triphosphate hydrolases"/>
    <property type="match status" value="1"/>
</dbReference>
<dbReference type="InterPro" id="IPR027417">
    <property type="entry name" value="P-loop_NTPase"/>
</dbReference>
<dbReference type="Pfam" id="PF13469">
    <property type="entry name" value="Sulfotransfer_3"/>
    <property type="match status" value="1"/>
</dbReference>
<organism evidence="1">
    <name type="scientific">Planktothricoides raciborskii GIHE-MW2</name>
    <dbReference type="NCBI Taxonomy" id="2792601"/>
    <lineage>
        <taxon>Bacteria</taxon>
        <taxon>Bacillati</taxon>
        <taxon>Cyanobacteriota</taxon>
        <taxon>Cyanophyceae</taxon>
        <taxon>Oscillatoriophycideae</taxon>
        <taxon>Oscillatoriales</taxon>
        <taxon>Oscillatoriaceae</taxon>
        <taxon>Planktothricoides</taxon>
    </lineage>
</organism>
<protein>
    <submittedName>
        <fullName evidence="1">Sulfotransferase</fullName>
    </submittedName>
</protein>
<reference evidence="1" key="1">
    <citation type="submission" date="2024-07" db="EMBL/GenBank/DDBJ databases">
        <authorList>
            <person name="Kim Y.J."/>
            <person name="Jeong J.Y."/>
        </authorList>
    </citation>
    <scope>NUCLEOTIDE SEQUENCE</scope>
    <source>
        <strain evidence="1">GIHE-MW2</strain>
    </source>
</reference>
<gene>
    <name evidence="1" type="ORF">ABWT76_005215</name>
</gene>
<proteinExistence type="predicted"/>
<dbReference type="AlphaFoldDB" id="A0AAU8JB83"/>
<evidence type="ECO:0000313" key="1">
    <source>
        <dbReference type="EMBL" id="XCM36454.1"/>
    </source>
</evidence>
<dbReference type="Gene3D" id="3.40.50.300">
    <property type="entry name" value="P-loop containing nucleotide triphosphate hydrolases"/>
    <property type="match status" value="1"/>
</dbReference>
<dbReference type="EMBL" id="CP159837">
    <property type="protein sequence ID" value="XCM36454.1"/>
    <property type="molecule type" value="Genomic_DNA"/>
</dbReference>